<comment type="caution">
    <text evidence="10">The sequence shown here is derived from an EMBL/GenBank/DDBJ whole genome shotgun (WGS) entry which is preliminary data.</text>
</comment>
<dbReference type="UniPathway" id="UPA00326"/>
<evidence type="ECO:0000256" key="4">
    <source>
        <dbReference type="ARBA" id="ARBA00012274"/>
    </source>
</evidence>
<dbReference type="InterPro" id="IPR026494">
    <property type="entry name" value="RNR_NrdF-like"/>
</dbReference>
<dbReference type="GO" id="GO:0009263">
    <property type="term" value="P:deoxyribonucleotide biosynthetic process"/>
    <property type="evidence" value="ECO:0007669"/>
    <property type="project" value="UniProtKB-KW"/>
</dbReference>
<dbReference type="InterPro" id="IPR000358">
    <property type="entry name" value="RNR_small_fam"/>
</dbReference>
<evidence type="ECO:0000256" key="3">
    <source>
        <dbReference type="ARBA" id="ARBA00011209"/>
    </source>
</evidence>
<dbReference type="InterPro" id="IPR033909">
    <property type="entry name" value="RNR_small"/>
</dbReference>
<dbReference type="AlphaFoldDB" id="A0A841C9X9"/>
<evidence type="ECO:0000256" key="1">
    <source>
        <dbReference type="ARBA" id="ARBA00001962"/>
    </source>
</evidence>
<dbReference type="InterPro" id="IPR012348">
    <property type="entry name" value="RNR-like"/>
</dbReference>
<evidence type="ECO:0000313" key="11">
    <source>
        <dbReference type="Proteomes" id="UP000562464"/>
    </source>
</evidence>
<accession>A0A841C9X9</accession>
<dbReference type="SUPFAM" id="SSF47240">
    <property type="entry name" value="Ferritin-like"/>
    <property type="match status" value="1"/>
</dbReference>
<keyword evidence="5" id="KW-0479">Metal-binding</keyword>
<dbReference type="EC" id="1.17.4.1" evidence="4"/>
<comment type="cofactor">
    <cofactor evidence="1">
        <name>Fe cation</name>
        <dbReference type="ChEBI" id="CHEBI:24875"/>
    </cofactor>
</comment>
<evidence type="ECO:0000256" key="7">
    <source>
        <dbReference type="ARBA" id="ARBA00023004"/>
    </source>
</evidence>
<keyword evidence="8" id="KW-0215">Deoxyribonucleotide synthesis</keyword>
<keyword evidence="7" id="KW-0408">Iron</keyword>
<evidence type="ECO:0000256" key="5">
    <source>
        <dbReference type="ARBA" id="ARBA00022723"/>
    </source>
</evidence>
<dbReference type="CDD" id="cd01049">
    <property type="entry name" value="RNRR2"/>
    <property type="match status" value="1"/>
</dbReference>
<dbReference type="GO" id="GO:0005971">
    <property type="term" value="C:ribonucleoside-diphosphate reductase complex"/>
    <property type="evidence" value="ECO:0007669"/>
    <property type="project" value="InterPro"/>
</dbReference>
<dbReference type="GO" id="GO:0046872">
    <property type="term" value="F:metal ion binding"/>
    <property type="evidence" value="ECO:0007669"/>
    <property type="project" value="UniProtKB-KW"/>
</dbReference>
<evidence type="ECO:0000256" key="6">
    <source>
        <dbReference type="ARBA" id="ARBA00023002"/>
    </source>
</evidence>
<dbReference type="EMBL" id="JACHHV010000022">
    <property type="protein sequence ID" value="MBB5888371.1"/>
    <property type="molecule type" value="Genomic_DNA"/>
</dbReference>
<dbReference type="GO" id="GO:0004748">
    <property type="term" value="F:ribonucleoside-diphosphate reductase activity, thioredoxin disulfide as acceptor"/>
    <property type="evidence" value="ECO:0007669"/>
    <property type="project" value="UniProtKB-EC"/>
</dbReference>
<proteinExistence type="inferred from homology"/>
<keyword evidence="6 10" id="KW-0560">Oxidoreductase</keyword>
<dbReference type="NCBIfam" id="TIGR04171">
    <property type="entry name" value="RNR_1b_NrdF"/>
    <property type="match status" value="1"/>
</dbReference>
<comment type="subunit">
    <text evidence="3">Tetramer of two alpha and two beta subunits.</text>
</comment>
<protein>
    <recommendedName>
        <fullName evidence="4">ribonucleoside-diphosphate reductase</fullName>
        <ecNumber evidence="4">1.17.4.1</ecNumber>
    </recommendedName>
</protein>
<evidence type="ECO:0000313" key="10">
    <source>
        <dbReference type="EMBL" id="MBB5888371.1"/>
    </source>
</evidence>
<evidence type="ECO:0000256" key="2">
    <source>
        <dbReference type="ARBA" id="ARBA00009303"/>
    </source>
</evidence>
<gene>
    <name evidence="10" type="ORF">HNQ37_001264</name>
</gene>
<name>A0A841C9X9_9LACT</name>
<evidence type="ECO:0000256" key="9">
    <source>
        <dbReference type="ARBA" id="ARBA00047754"/>
    </source>
</evidence>
<reference evidence="10 11" key="1">
    <citation type="submission" date="2020-08" db="EMBL/GenBank/DDBJ databases">
        <title>Genomic Encyclopedia of Type Strains, Phase IV (KMG-IV): sequencing the most valuable type-strain genomes for metagenomic binning, comparative biology and taxonomic classification.</title>
        <authorList>
            <person name="Goeker M."/>
        </authorList>
    </citation>
    <scope>NUCLEOTIDE SEQUENCE [LARGE SCALE GENOMIC DNA]</scope>
    <source>
        <strain evidence="10 11">DSM 14925</strain>
    </source>
</reference>
<dbReference type="Gene3D" id="1.10.620.20">
    <property type="entry name" value="Ribonucleotide Reductase, subunit A"/>
    <property type="match status" value="1"/>
</dbReference>
<keyword evidence="11" id="KW-1185">Reference proteome</keyword>
<dbReference type="NCBIfam" id="NF007183">
    <property type="entry name" value="PRK09614.1-2"/>
    <property type="match status" value="1"/>
</dbReference>
<evidence type="ECO:0000256" key="8">
    <source>
        <dbReference type="ARBA" id="ARBA00023116"/>
    </source>
</evidence>
<organism evidence="10 11">
    <name type="scientific">Lactovum miscens</name>
    <dbReference type="NCBI Taxonomy" id="190387"/>
    <lineage>
        <taxon>Bacteria</taxon>
        <taxon>Bacillati</taxon>
        <taxon>Bacillota</taxon>
        <taxon>Bacilli</taxon>
        <taxon>Lactobacillales</taxon>
        <taxon>Streptococcaceae</taxon>
        <taxon>Lactovum</taxon>
    </lineage>
</organism>
<dbReference type="PANTHER" id="PTHR23409:SF18">
    <property type="entry name" value="RIBONUCLEOSIDE-DIPHOSPHATE REDUCTASE SUBUNIT M2"/>
    <property type="match status" value="1"/>
</dbReference>
<sequence>MSFKKTNHLAETNNRSALNYAANDWNRIEDPIDKYTWDKLNSQFWLDTRVPVSNDLKDWRSLSDLERDVYSKVFLGLTLLDTVQSNDGNGIIREFSHTPQEAATLGQIQFMEGVHAKSYSTVFSSLMTTQEIDGLYEWGDKDIYLQKKTELIDEVYKAGKLAAFAKQYPENLNFTMIDREIELAGMKTRIASTFLESGLFYSGFYTPLRYLGENKMVNAAEIIKLILRDESVHGTYIGYYLQKDFAELSEVDQQELTGWAFDLLYQLYENEVNYINEIYSEIGWVEEVTTFTEYNMNKALMNLGFDPLFATSTADKVNPLVMNGISTSSSNHDFFSAVGNSYLVGEVSPMKDVDYAIE</sequence>
<dbReference type="InterPro" id="IPR009078">
    <property type="entry name" value="Ferritin-like_SF"/>
</dbReference>
<dbReference type="Proteomes" id="UP000562464">
    <property type="component" value="Unassembled WGS sequence"/>
</dbReference>
<dbReference type="PANTHER" id="PTHR23409">
    <property type="entry name" value="RIBONUCLEOSIDE-DIPHOSPHATE REDUCTASE SMALL CHAIN"/>
    <property type="match status" value="1"/>
</dbReference>
<comment type="catalytic activity">
    <reaction evidence="9">
        <text>a 2'-deoxyribonucleoside 5'-diphosphate + [thioredoxin]-disulfide + H2O = a ribonucleoside 5'-diphosphate + [thioredoxin]-dithiol</text>
        <dbReference type="Rhea" id="RHEA:23252"/>
        <dbReference type="Rhea" id="RHEA-COMP:10698"/>
        <dbReference type="Rhea" id="RHEA-COMP:10700"/>
        <dbReference type="ChEBI" id="CHEBI:15377"/>
        <dbReference type="ChEBI" id="CHEBI:29950"/>
        <dbReference type="ChEBI" id="CHEBI:50058"/>
        <dbReference type="ChEBI" id="CHEBI:57930"/>
        <dbReference type="ChEBI" id="CHEBI:73316"/>
        <dbReference type="EC" id="1.17.4.1"/>
    </reaction>
</comment>
<comment type="similarity">
    <text evidence="2">Belongs to the ribonucleoside diphosphate reductase small chain family.</text>
</comment>
<dbReference type="Pfam" id="PF00268">
    <property type="entry name" value="Ribonuc_red_sm"/>
    <property type="match status" value="1"/>
</dbReference>